<evidence type="ECO:0000256" key="1">
    <source>
        <dbReference type="ARBA" id="ARBA00004319"/>
    </source>
</evidence>
<dbReference type="Proteomes" id="UP000015104">
    <property type="component" value="Unassembled WGS sequence"/>
</dbReference>
<accession>T1KPY4</accession>
<feature type="repeat" description="TPR" evidence="6">
    <location>
        <begin position="226"/>
        <end position="259"/>
    </location>
</feature>
<keyword evidence="2" id="KW-0732">Signal</keyword>
<comment type="subcellular location">
    <subcellularLocation>
        <location evidence="1">Endoplasmic reticulum lumen</location>
    </subcellularLocation>
</comment>
<dbReference type="GO" id="GO:0051087">
    <property type="term" value="F:protein-folding chaperone binding"/>
    <property type="evidence" value="ECO:0007669"/>
    <property type="project" value="TreeGrafter"/>
</dbReference>
<reference evidence="9" key="2">
    <citation type="submission" date="2015-06" db="UniProtKB">
        <authorList>
            <consortium name="EnsemblMetazoa"/>
        </authorList>
    </citation>
    <scope>IDENTIFICATION</scope>
</reference>
<evidence type="ECO:0000256" key="5">
    <source>
        <dbReference type="ARBA" id="ARBA00022824"/>
    </source>
</evidence>
<reference evidence="10" key="1">
    <citation type="submission" date="2011-08" db="EMBL/GenBank/DDBJ databases">
        <authorList>
            <person name="Rombauts S."/>
        </authorList>
    </citation>
    <scope>NUCLEOTIDE SEQUENCE</scope>
    <source>
        <strain evidence="10">London</strain>
    </source>
</reference>
<dbReference type="PROSITE" id="PS50076">
    <property type="entry name" value="DNAJ_2"/>
    <property type="match status" value="1"/>
</dbReference>
<evidence type="ECO:0000256" key="4">
    <source>
        <dbReference type="ARBA" id="ARBA00022803"/>
    </source>
</evidence>
<dbReference type="SMART" id="SM00271">
    <property type="entry name" value="DnaJ"/>
    <property type="match status" value="1"/>
</dbReference>
<feature type="repeat" description="TPR" evidence="6">
    <location>
        <begin position="344"/>
        <end position="377"/>
    </location>
</feature>
<dbReference type="SUPFAM" id="SSF48452">
    <property type="entry name" value="TPR-like"/>
    <property type="match status" value="1"/>
</dbReference>
<dbReference type="EnsemblMetazoa" id="tetur17g02150.1">
    <property type="protein sequence ID" value="tetur17g02150.1"/>
    <property type="gene ID" value="tetur17g02150"/>
</dbReference>
<dbReference type="InterPro" id="IPR036869">
    <property type="entry name" value="J_dom_sf"/>
</dbReference>
<dbReference type="OrthoDB" id="1726119at2759"/>
<dbReference type="HOGENOM" id="CLU_015935_0_1_1"/>
<feature type="region of interest" description="Disordered" evidence="7">
    <location>
        <begin position="452"/>
        <end position="475"/>
    </location>
</feature>
<dbReference type="PROSITE" id="PS50005">
    <property type="entry name" value="TPR"/>
    <property type="match status" value="4"/>
</dbReference>
<dbReference type="Pfam" id="PF13432">
    <property type="entry name" value="TPR_16"/>
    <property type="match status" value="1"/>
</dbReference>
<feature type="domain" description="J" evidence="8">
    <location>
        <begin position="396"/>
        <end position="463"/>
    </location>
</feature>
<feature type="repeat" description="TPR" evidence="6">
    <location>
        <begin position="78"/>
        <end position="111"/>
    </location>
</feature>
<dbReference type="KEGG" id="tut:107366228"/>
<evidence type="ECO:0000256" key="7">
    <source>
        <dbReference type="SAM" id="MobiDB-lite"/>
    </source>
</evidence>
<dbReference type="Pfam" id="PF00226">
    <property type="entry name" value="DnaJ"/>
    <property type="match status" value="1"/>
</dbReference>
<evidence type="ECO:0000313" key="9">
    <source>
        <dbReference type="EnsemblMetazoa" id="tetur17g02150.1"/>
    </source>
</evidence>
<dbReference type="PANTHER" id="PTHR44140:SF2">
    <property type="entry name" value="LD25575P"/>
    <property type="match status" value="1"/>
</dbReference>
<dbReference type="FunFam" id="1.25.40.10:FF:000224">
    <property type="entry name" value="DnaJ and TPR domain protein"/>
    <property type="match status" value="1"/>
</dbReference>
<dbReference type="Gene3D" id="1.10.287.110">
    <property type="entry name" value="DnaJ domain"/>
    <property type="match status" value="1"/>
</dbReference>
<dbReference type="InterPro" id="IPR051727">
    <property type="entry name" value="DnaJ_C3_Co-chaperones"/>
</dbReference>
<dbReference type="GO" id="GO:0034975">
    <property type="term" value="P:protein folding in endoplasmic reticulum"/>
    <property type="evidence" value="ECO:0007669"/>
    <property type="project" value="TreeGrafter"/>
</dbReference>
<evidence type="ECO:0000313" key="10">
    <source>
        <dbReference type="Proteomes" id="UP000015104"/>
    </source>
</evidence>
<proteinExistence type="predicted"/>
<dbReference type="InterPro" id="IPR019734">
    <property type="entry name" value="TPR_rpt"/>
</dbReference>
<keyword evidence="5" id="KW-0256">Endoplasmic reticulum</keyword>
<dbReference type="GO" id="GO:0005788">
    <property type="term" value="C:endoplasmic reticulum lumen"/>
    <property type="evidence" value="ECO:0007669"/>
    <property type="project" value="UniProtKB-SubCell"/>
</dbReference>
<dbReference type="GO" id="GO:0051787">
    <property type="term" value="F:misfolded protein binding"/>
    <property type="evidence" value="ECO:0007669"/>
    <property type="project" value="TreeGrafter"/>
</dbReference>
<dbReference type="Gene3D" id="1.25.40.10">
    <property type="entry name" value="Tetratricopeptide repeat domain"/>
    <property type="match status" value="1"/>
</dbReference>
<dbReference type="SUPFAM" id="SSF46565">
    <property type="entry name" value="Chaperone J-domain"/>
    <property type="match status" value="1"/>
</dbReference>
<feature type="repeat" description="TPR" evidence="6">
    <location>
        <begin position="44"/>
        <end position="77"/>
    </location>
</feature>
<dbReference type="Pfam" id="PF13181">
    <property type="entry name" value="TPR_8"/>
    <property type="match status" value="1"/>
</dbReference>
<feature type="compositionally biased region" description="Basic and acidic residues" evidence="7">
    <location>
        <begin position="452"/>
        <end position="461"/>
    </location>
</feature>
<sequence>MYIYQLPVINTLLERVCYTNLMSIWMLLILNSFDGLDSLSSDEIESHLELGKQMVARGQYSDALSHYHAAVEADPKNYLTYFKRATVYLALGKSKPALEDLNQVIQLKPDFLSARLQRGGVLMKQGYLDEAHIDLEWVLRNDPYNEEATRLYTSIEPIKHDLQTAYMYYDDGAWPMAIDVITKLIHELPWDVKLREMRATCFENVADYFNAISDLRAATKLKVDNTDGYLKLSKLHYEIGDVEESLTTIRECLKLDPDHKNCWEHYKKVKKLAGHFKSMNDFSQTEQFAECVEKSNAALKVESGVTNIVQLIKKKSCHCLTKLDNPTKAIEVCTEALELDPNDAATLCDRADAYLNNDDYENAQSDYARAREIEPDLKRAQEGLKAVKGRQRQARDYYKILGVRRNANKKDILKAYRKLAQKWHPDNFQGDEKKSAEKKFIDIASAKEVLTDPEKRRKFDAGEDPLDPESQANQGFNGFNPFHFQNFGGKYTFTFG</sequence>
<dbReference type="Pfam" id="PF13431">
    <property type="entry name" value="TPR_17"/>
    <property type="match status" value="1"/>
</dbReference>
<evidence type="ECO:0000256" key="6">
    <source>
        <dbReference type="PROSITE-ProRule" id="PRU00339"/>
    </source>
</evidence>
<name>T1KPY4_TETUR</name>
<evidence type="ECO:0000256" key="3">
    <source>
        <dbReference type="ARBA" id="ARBA00022737"/>
    </source>
</evidence>
<protein>
    <recommendedName>
        <fullName evidence="8">J domain-containing protein</fullName>
    </recommendedName>
</protein>
<gene>
    <name evidence="9" type="primary">107366228</name>
</gene>
<keyword evidence="4 6" id="KW-0802">TPR repeat</keyword>
<dbReference type="EMBL" id="CAEY01000341">
    <property type="status" value="NOT_ANNOTATED_CDS"/>
    <property type="molecule type" value="Genomic_DNA"/>
</dbReference>
<dbReference type="eggNOG" id="KOG0624">
    <property type="taxonomic scope" value="Eukaryota"/>
</dbReference>
<organism evidence="9 10">
    <name type="scientific">Tetranychus urticae</name>
    <name type="common">Two-spotted spider mite</name>
    <dbReference type="NCBI Taxonomy" id="32264"/>
    <lineage>
        <taxon>Eukaryota</taxon>
        <taxon>Metazoa</taxon>
        <taxon>Ecdysozoa</taxon>
        <taxon>Arthropoda</taxon>
        <taxon>Chelicerata</taxon>
        <taxon>Arachnida</taxon>
        <taxon>Acari</taxon>
        <taxon>Acariformes</taxon>
        <taxon>Trombidiformes</taxon>
        <taxon>Prostigmata</taxon>
        <taxon>Eleutherengona</taxon>
        <taxon>Raphignathae</taxon>
        <taxon>Tetranychoidea</taxon>
        <taxon>Tetranychidae</taxon>
        <taxon>Tetranychus</taxon>
    </lineage>
</organism>
<evidence type="ECO:0000259" key="8">
    <source>
        <dbReference type="PROSITE" id="PS50076"/>
    </source>
</evidence>
<dbReference type="SMART" id="SM00028">
    <property type="entry name" value="TPR"/>
    <property type="match status" value="7"/>
</dbReference>
<evidence type="ECO:0000256" key="2">
    <source>
        <dbReference type="ARBA" id="ARBA00022729"/>
    </source>
</evidence>
<dbReference type="PRINTS" id="PR00625">
    <property type="entry name" value="JDOMAIN"/>
</dbReference>
<dbReference type="CDD" id="cd06257">
    <property type="entry name" value="DnaJ"/>
    <property type="match status" value="1"/>
</dbReference>
<dbReference type="PANTHER" id="PTHR44140">
    <property type="entry name" value="LD25575P"/>
    <property type="match status" value="1"/>
</dbReference>
<dbReference type="OMA" id="PFAHFQH"/>
<dbReference type="STRING" id="32264.T1KPY4"/>
<keyword evidence="3" id="KW-0677">Repeat</keyword>
<dbReference type="AlphaFoldDB" id="T1KPY4"/>
<keyword evidence="10" id="KW-1185">Reference proteome</keyword>
<dbReference type="InterPro" id="IPR001623">
    <property type="entry name" value="DnaJ_domain"/>
</dbReference>
<dbReference type="InterPro" id="IPR011990">
    <property type="entry name" value="TPR-like_helical_dom_sf"/>
</dbReference>